<gene>
    <name evidence="1" type="ORF">FHS21_005935</name>
</gene>
<sequence length="52" mass="5777">MTVGILNIMSAVRNGTMRPIRHELASPTMKAPYAAEPLRVTDFTVVPHMKLL</sequence>
<reference evidence="1 2" key="1">
    <citation type="submission" date="2020-08" db="EMBL/GenBank/DDBJ databases">
        <title>Genomic Encyclopedia of Type Strains, Phase III (KMG-III): the genomes of soil and plant-associated and newly described type strains.</title>
        <authorList>
            <person name="Whitman W."/>
        </authorList>
    </citation>
    <scope>NUCLEOTIDE SEQUENCE [LARGE SCALE GENOMIC DNA]</scope>
    <source>
        <strain evidence="1 2">CECT 7015</strain>
    </source>
</reference>
<dbReference type="Proteomes" id="UP000554520">
    <property type="component" value="Unassembled WGS sequence"/>
</dbReference>
<proteinExistence type="predicted"/>
<evidence type="ECO:0000313" key="1">
    <source>
        <dbReference type="EMBL" id="MBB3149481.1"/>
    </source>
</evidence>
<dbReference type="EMBL" id="JACHXN010000033">
    <property type="protein sequence ID" value="MBB3149481.1"/>
    <property type="molecule type" value="Genomic_DNA"/>
</dbReference>
<evidence type="ECO:0000313" key="2">
    <source>
        <dbReference type="Proteomes" id="UP000554520"/>
    </source>
</evidence>
<keyword evidence="2" id="KW-1185">Reference proteome</keyword>
<comment type="caution">
    <text evidence="1">The sequence shown here is derived from an EMBL/GenBank/DDBJ whole genome shotgun (WGS) entry which is preliminary data.</text>
</comment>
<organism evidence="1 2">
    <name type="scientific">Phyllobacterium trifolii</name>
    <dbReference type="NCBI Taxonomy" id="300193"/>
    <lineage>
        <taxon>Bacteria</taxon>
        <taxon>Pseudomonadati</taxon>
        <taxon>Pseudomonadota</taxon>
        <taxon>Alphaproteobacteria</taxon>
        <taxon>Hyphomicrobiales</taxon>
        <taxon>Phyllobacteriaceae</taxon>
        <taxon>Phyllobacterium</taxon>
    </lineage>
</organism>
<name>A0A839ULJ3_9HYPH</name>
<accession>A0A839ULJ3</accession>
<protein>
    <submittedName>
        <fullName evidence="1">Uncharacterized protein</fullName>
    </submittedName>
</protein>
<dbReference type="AlphaFoldDB" id="A0A839ULJ3"/>